<dbReference type="Proteomes" id="UP000321201">
    <property type="component" value="Unassembled WGS sequence"/>
</dbReference>
<reference evidence="1 2" key="1">
    <citation type="submission" date="2019-08" db="EMBL/GenBank/DDBJ databases">
        <title>Pelomicrobium methylotrophicum gen. nov., sp. nov. a moderately thermophilic, facultatively anaerobic, lithoautotrophic and methylotrophic bacterium isolated from a terrestrial mud volcano.</title>
        <authorList>
            <person name="Slobodkina G.B."/>
            <person name="Merkel A.Y."/>
            <person name="Slobodkin A.I."/>
        </authorList>
    </citation>
    <scope>NUCLEOTIDE SEQUENCE [LARGE SCALE GENOMIC DNA]</scope>
    <source>
        <strain evidence="1 2">SM250</strain>
    </source>
</reference>
<evidence type="ECO:0000313" key="2">
    <source>
        <dbReference type="Proteomes" id="UP000321201"/>
    </source>
</evidence>
<organism evidence="1 2">
    <name type="scientific">Pelomicrobium methylotrophicum</name>
    <dbReference type="NCBI Taxonomy" id="2602750"/>
    <lineage>
        <taxon>Bacteria</taxon>
        <taxon>Pseudomonadati</taxon>
        <taxon>Pseudomonadota</taxon>
        <taxon>Hydrogenophilia</taxon>
        <taxon>Hydrogenophilia incertae sedis</taxon>
        <taxon>Pelomicrobium</taxon>
    </lineage>
</organism>
<protein>
    <submittedName>
        <fullName evidence="1">Uncharacterized protein</fullName>
    </submittedName>
</protein>
<evidence type="ECO:0000313" key="1">
    <source>
        <dbReference type="EMBL" id="TXF11870.1"/>
    </source>
</evidence>
<dbReference type="RefSeq" id="WP_147799833.1">
    <property type="nucleotide sequence ID" value="NZ_VPFL01000010.1"/>
</dbReference>
<sequence>MAGVAVAGKMELGVEKPTRAKAEPHAARFVIVLQGLKVRFKRREPALFWCNFLEPGARACSLAMT</sequence>
<name>A0A5C7EX82_9PROT</name>
<accession>A0A5C7EX82</accession>
<gene>
    <name evidence="1" type="ORF">FR698_08840</name>
</gene>
<comment type="caution">
    <text evidence="1">The sequence shown here is derived from an EMBL/GenBank/DDBJ whole genome shotgun (WGS) entry which is preliminary data.</text>
</comment>
<dbReference type="InParanoid" id="A0A5C7EX82"/>
<keyword evidence="2" id="KW-1185">Reference proteome</keyword>
<proteinExistence type="predicted"/>
<dbReference type="EMBL" id="VPFL01000010">
    <property type="protein sequence ID" value="TXF11870.1"/>
    <property type="molecule type" value="Genomic_DNA"/>
</dbReference>
<dbReference type="AlphaFoldDB" id="A0A5C7EX82"/>